<dbReference type="EMBL" id="FJOG01000018">
    <property type="protein sequence ID" value="CZR61371.1"/>
    <property type="molecule type" value="Genomic_DNA"/>
</dbReference>
<feature type="region of interest" description="Disordered" evidence="1">
    <location>
        <begin position="1"/>
        <end position="34"/>
    </location>
</feature>
<name>A0A1L7X8L9_9HELO</name>
<dbReference type="OrthoDB" id="10387018at2759"/>
<accession>A0A1L7X8L9</accession>
<evidence type="ECO:0000313" key="2">
    <source>
        <dbReference type="EMBL" id="CZR61371.1"/>
    </source>
</evidence>
<evidence type="ECO:0000313" key="3">
    <source>
        <dbReference type="Proteomes" id="UP000184330"/>
    </source>
</evidence>
<sequence>MSSQPDNADRNEDPQASTPTQPNPTRTSFLERSPLQEAMPSIADAFLQYFVEHKQVEKNLAEADVEQVPNIESPLRETEFSYLKDLLALLQDFQNNDNAGLDRSYIDTTQSLQSLIDRCTAHVAKGDALESFKLAEDLLAWLVGELQSRKARCEEGPDGVYEDHLSLVESIKDHVAAI</sequence>
<gene>
    <name evidence="2" type="ORF">PAC_11267</name>
</gene>
<dbReference type="Proteomes" id="UP000184330">
    <property type="component" value="Unassembled WGS sequence"/>
</dbReference>
<organism evidence="2 3">
    <name type="scientific">Phialocephala subalpina</name>
    <dbReference type="NCBI Taxonomy" id="576137"/>
    <lineage>
        <taxon>Eukaryota</taxon>
        <taxon>Fungi</taxon>
        <taxon>Dikarya</taxon>
        <taxon>Ascomycota</taxon>
        <taxon>Pezizomycotina</taxon>
        <taxon>Leotiomycetes</taxon>
        <taxon>Helotiales</taxon>
        <taxon>Mollisiaceae</taxon>
        <taxon>Phialocephala</taxon>
        <taxon>Phialocephala fortinii species complex</taxon>
    </lineage>
</organism>
<proteinExistence type="predicted"/>
<reference evidence="2 3" key="1">
    <citation type="submission" date="2016-03" db="EMBL/GenBank/DDBJ databases">
        <authorList>
            <person name="Ploux O."/>
        </authorList>
    </citation>
    <scope>NUCLEOTIDE SEQUENCE [LARGE SCALE GENOMIC DNA]</scope>
    <source>
        <strain evidence="2 3">UAMH 11012</strain>
    </source>
</reference>
<feature type="compositionally biased region" description="Polar residues" evidence="1">
    <location>
        <begin position="14"/>
        <end position="30"/>
    </location>
</feature>
<keyword evidence="3" id="KW-1185">Reference proteome</keyword>
<protein>
    <submittedName>
        <fullName evidence="2">Uncharacterized protein</fullName>
    </submittedName>
</protein>
<evidence type="ECO:0000256" key="1">
    <source>
        <dbReference type="SAM" id="MobiDB-lite"/>
    </source>
</evidence>
<dbReference type="AlphaFoldDB" id="A0A1L7X8L9"/>